<dbReference type="EMBL" id="CM007899">
    <property type="protein sequence ID" value="OTG12358.1"/>
    <property type="molecule type" value="Genomic_DNA"/>
</dbReference>
<dbReference type="PANTHER" id="PTHR43009">
    <property type="entry name" value="HOMOGENTISATE SOLANESYLTRANSFERASE, CHLOROPLASTIC"/>
    <property type="match status" value="1"/>
</dbReference>
<feature type="transmembrane region" description="Helical" evidence="7">
    <location>
        <begin position="132"/>
        <end position="152"/>
    </location>
</feature>
<evidence type="ECO:0000313" key="8">
    <source>
        <dbReference type="EMBL" id="OTG12358.1"/>
    </source>
</evidence>
<gene>
    <name evidence="8" type="ORF">HannXRQ_Chr10g0308761</name>
</gene>
<evidence type="ECO:0000256" key="6">
    <source>
        <dbReference type="ARBA" id="ARBA00023136"/>
    </source>
</evidence>
<reference evidence="9" key="1">
    <citation type="journal article" date="2017" name="Nature">
        <title>The sunflower genome provides insights into oil metabolism, flowering and Asterid evolution.</title>
        <authorList>
            <person name="Badouin H."/>
            <person name="Gouzy J."/>
            <person name="Grassa C.J."/>
            <person name="Murat F."/>
            <person name="Staton S.E."/>
            <person name="Cottret L."/>
            <person name="Lelandais-Briere C."/>
            <person name="Owens G.L."/>
            <person name="Carrere S."/>
            <person name="Mayjonade B."/>
            <person name="Legrand L."/>
            <person name="Gill N."/>
            <person name="Kane N.C."/>
            <person name="Bowers J.E."/>
            <person name="Hubner S."/>
            <person name="Bellec A."/>
            <person name="Berard A."/>
            <person name="Berges H."/>
            <person name="Blanchet N."/>
            <person name="Boniface M.C."/>
            <person name="Brunel D."/>
            <person name="Catrice O."/>
            <person name="Chaidir N."/>
            <person name="Claudel C."/>
            <person name="Donnadieu C."/>
            <person name="Faraut T."/>
            <person name="Fievet G."/>
            <person name="Helmstetter N."/>
            <person name="King M."/>
            <person name="Knapp S.J."/>
            <person name="Lai Z."/>
            <person name="Le Paslier M.C."/>
            <person name="Lippi Y."/>
            <person name="Lorenzon L."/>
            <person name="Mandel J.R."/>
            <person name="Marage G."/>
            <person name="Marchand G."/>
            <person name="Marquand E."/>
            <person name="Bret-Mestries E."/>
            <person name="Morien E."/>
            <person name="Nambeesan S."/>
            <person name="Nguyen T."/>
            <person name="Pegot-Espagnet P."/>
            <person name="Pouilly N."/>
            <person name="Raftis F."/>
            <person name="Sallet E."/>
            <person name="Schiex T."/>
            <person name="Thomas J."/>
            <person name="Vandecasteele C."/>
            <person name="Vares D."/>
            <person name="Vear F."/>
            <person name="Vautrin S."/>
            <person name="Crespi M."/>
            <person name="Mangin B."/>
            <person name="Burke J.M."/>
            <person name="Salse J."/>
            <person name="Munos S."/>
            <person name="Vincourt P."/>
            <person name="Rieseberg L.H."/>
            <person name="Langlade N.B."/>
        </authorList>
    </citation>
    <scope>NUCLEOTIDE SEQUENCE [LARGE SCALE GENOMIC DNA]</scope>
    <source>
        <strain evidence="9">cv. SF193</strain>
    </source>
</reference>
<feature type="transmembrane region" description="Helical" evidence="7">
    <location>
        <begin position="231"/>
        <end position="249"/>
    </location>
</feature>
<dbReference type="GO" id="GO:0016765">
    <property type="term" value="F:transferase activity, transferring alkyl or aryl (other than methyl) groups"/>
    <property type="evidence" value="ECO:0007669"/>
    <property type="project" value="InterPro"/>
</dbReference>
<keyword evidence="5 7" id="KW-1133">Transmembrane helix</keyword>
<dbReference type="InParanoid" id="A0A251TMJ8"/>
<dbReference type="AlphaFoldDB" id="A0A251TMJ8"/>
<feature type="transmembrane region" description="Helical" evidence="7">
    <location>
        <begin position="172"/>
        <end position="194"/>
    </location>
</feature>
<dbReference type="GO" id="GO:0031969">
    <property type="term" value="C:chloroplast membrane"/>
    <property type="evidence" value="ECO:0007669"/>
    <property type="project" value="UniProtKB-SubCell"/>
</dbReference>
<comment type="similarity">
    <text evidence="2">Belongs to the UbiA prenyltransferase family.</text>
</comment>
<keyword evidence="9" id="KW-1185">Reference proteome</keyword>
<evidence type="ECO:0000256" key="4">
    <source>
        <dbReference type="ARBA" id="ARBA00022692"/>
    </source>
</evidence>
<keyword evidence="3 8" id="KW-0808">Transferase</keyword>
<protein>
    <submittedName>
        <fullName evidence="8">Putative ubiA prenyltransferase family</fullName>
    </submittedName>
</protein>
<evidence type="ECO:0000256" key="2">
    <source>
        <dbReference type="ARBA" id="ARBA00005985"/>
    </source>
</evidence>
<dbReference type="Gene3D" id="1.10.357.140">
    <property type="entry name" value="UbiA prenyltransferase"/>
    <property type="match status" value="1"/>
</dbReference>
<name>A0A251TMJ8_HELAN</name>
<evidence type="ECO:0000256" key="1">
    <source>
        <dbReference type="ARBA" id="ARBA00004508"/>
    </source>
</evidence>
<proteinExistence type="inferred from homology"/>
<comment type="subcellular location">
    <subcellularLocation>
        <location evidence="1">Plastid</location>
        <location evidence="1">Chloroplast membrane</location>
        <topology evidence="1">Multi-pass membrane protein</topology>
    </subcellularLocation>
</comment>
<keyword evidence="6 7" id="KW-0472">Membrane</keyword>
<evidence type="ECO:0000256" key="3">
    <source>
        <dbReference type="ARBA" id="ARBA00022679"/>
    </source>
</evidence>
<evidence type="ECO:0000256" key="5">
    <source>
        <dbReference type="ARBA" id="ARBA00022989"/>
    </source>
</evidence>
<dbReference type="STRING" id="4232.A0A251TMJ8"/>
<dbReference type="InterPro" id="IPR000537">
    <property type="entry name" value="UbiA_prenyltransferase"/>
</dbReference>
<dbReference type="OMA" id="RWKRFPY"/>
<organism evidence="8 9">
    <name type="scientific">Helianthus annuus</name>
    <name type="common">Common sunflower</name>
    <dbReference type="NCBI Taxonomy" id="4232"/>
    <lineage>
        <taxon>Eukaryota</taxon>
        <taxon>Viridiplantae</taxon>
        <taxon>Streptophyta</taxon>
        <taxon>Embryophyta</taxon>
        <taxon>Tracheophyta</taxon>
        <taxon>Spermatophyta</taxon>
        <taxon>Magnoliopsida</taxon>
        <taxon>eudicotyledons</taxon>
        <taxon>Gunneridae</taxon>
        <taxon>Pentapetalae</taxon>
        <taxon>asterids</taxon>
        <taxon>campanulids</taxon>
        <taxon>Asterales</taxon>
        <taxon>Asteraceae</taxon>
        <taxon>Asteroideae</taxon>
        <taxon>Heliantheae alliance</taxon>
        <taxon>Heliantheae</taxon>
        <taxon>Helianthus</taxon>
    </lineage>
</organism>
<keyword evidence="4 7" id="KW-0812">Transmembrane</keyword>
<dbReference type="Pfam" id="PF01040">
    <property type="entry name" value="UbiA"/>
    <property type="match status" value="1"/>
</dbReference>
<evidence type="ECO:0000256" key="7">
    <source>
        <dbReference type="SAM" id="Phobius"/>
    </source>
</evidence>
<sequence length="258" mass="28858">MNYLRIIHQKLSSGTRYSLGTCNVKKSYTTMKFQGKRHNCQMQNDYLRVGMFRSQNATNVVNAACVSNELFPTDRTRASATNLVESAFSGMDILFRFSRPYAAIATVLSVLSTSLLAVESRSDLSSLFFVKVFQAIIGGIFMQIYVCGFNQICDIEIDKINKPYLPLASGELTMNTAIIVTALSAIMSLSIAMISGSRPLFCGLFAWFLVGTAYSANVLPLLRWKRFPYTAVLYMINSRALAMPFGYYIHVQVHTLLH</sequence>
<evidence type="ECO:0000313" key="9">
    <source>
        <dbReference type="Proteomes" id="UP000215914"/>
    </source>
</evidence>
<dbReference type="Proteomes" id="UP000215914">
    <property type="component" value="Chromosome 10"/>
</dbReference>
<dbReference type="PANTHER" id="PTHR43009:SF9">
    <property type="entry name" value="HOMOGENTISATE PHYTYLTRANSFERASE"/>
    <property type="match status" value="1"/>
</dbReference>
<dbReference type="InterPro" id="IPR044878">
    <property type="entry name" value="UbiA_sf"/>
</dbReference>
<feature type="transmembrane region" description="Helical" evidence="7">
    <location>
        <begin position="101"/>
        <end position="120"/>
    </location>
</feature>
<feature type="transmembrane region" description="Helical" evidence="7">
    <location>
        <begin position="200"/>
        <end position="219"/>
    </location>
</feature>
<accession>A0A251TMJ8</accession>